<feature type="coiled-coil region" evidence="1">
    <location>
        <begin position="183"/>
        <end position="277"/>
    </location>
</feature>
<evidence type="ECO:0000313" key="4">
    <source>
        <dbReference type="Proteomes" id="UP001164705"/>
    </source>
</evidence>
<evidence type="ECO:0000256" key="2">
    <source>
        <dbReference type="SAM" id="Phobius"/>
    </source>
</evidence>
<keyword evidence="2" id="KW-1133">Transmembrane helix</keyword>
<dbReference type="RefSeq" id="WP_267678275.1">
    <property type="nucleotide sequence ID" value="NZ_CP113088.1"/>
</dbReference>
<dbReference type="Proteomes" id="UP001164705">
    <property type="component" value="Chromosome"/>
</dbReference>
<proteinExistence type="predicted"/>
<accession>A0A9E8MZA5</accession>
<dbReference type="EMBL" id="CP113088">
    <property type="protein sequence ID" value="WAC03639.1"/>
    <property type="molecule type" value="Genomic_DNA"/>
</dbReference>
<protein>
    <submittedName>
        <fullName evidence="3">HlyD family secretion protein</fullName>
    </submittedName>
</protein>
<dbReference type="InterPro" id="IPR050739">
    <property type="entry name" value="MFP"/>
</dbReference>
<name>A0A9E8MZA5_9FLAO</name>
<dbReference type="SUPFAM" id="SSF56954">
    <property type="entry name" value="Outer membrane efflux proteins (OEP)"/>
    <property type="match status" value="1"/>
</dbReference>
<organism evidence="3 4">
    <name type="scientific">Lacinutrix neustonica</name>
    <dbReference type="NCBI Taxonomy" id="2980107"/>
    <lineage>
        <taxon>Bacteria</taxon>
        <taxon>Pseudomonadati</taxon>
        <taxon>Bacteroidota</taxon>
        <taxon>Flavobacteriia</taxon>
        <taxon>Flavobacteriales</taxon>
        <taxon>Flavobacteriaceae</taxon>
        <taxon>Lacinutrix</taxon>
    </lineage>
</organism>
<sequence length="357" mass="40958">MSKKLEEIELRSEQVQDILSYVPHWMIRYGNLVFLLLIVLFLALSFFIKYPDVISAQALVTTKIPPQKEYAKITSRIQAILVKDNATVTPNTPLAILENTANYKDVFLLKSILDTIKPNTQAFYFPINDIPLLFLGNIDNDFAIFENNYIQYVLNKELQPFSNEALANKTTLSELHTRLANSKSQLEINRAELAYKKNKLERNKTLYKKGIIAKLEYENNEIEYAQAQRNFKSFEASISQIRESISNANTTRKGNKINNTREEIKLLKNVLQSFNQLKIAIKDWENTHVLSSKLNGKVSFMNFKTVNETVTAGDLVFTIIPNKNLDYIAKLKTPILNSGKLKTGRESKYKHRKLSGN</sequence>
<dbReference type="KEGG" id="lnu:N7U66_09355"/>
<evidence type="ECO:0000313" key="3">
    <source>
        <dbReference type="EMBL" id="WAC03639.1"/>
    </source>
</evidence>
<feature type="transmembrane region" description="Helical" evidence="2">
    <location>
        <begin position="29"/>
        <end position="48"/>
    </location>
</feature>
<keyword evidence="4" id="KW-1185">Reference proteome</keyword>
<evidence type="ECO:0000256" key="1">
    <source>
        <dbReference type="SAM" id="Coils"/>
    </source>
</evidence>
<dbReference type="AlphaFoldDB" id="A0A9E8MZA5"/>
<keyword evidence="1" id="KW-0175">Coiled coil</keyword>
<dbReference type="Gene3D" id="1.10.287.470">
    <property type="entry name" value="Helix hairpin bin"/>
    <property type="match status" value="1"/>
</dbReference>
<dbReference type="PANTHER" id="PTHR30386">
    <property type="entry name" value="MEMBRANE FUSION SUBUNIT OF EMRAB-TOLC MULTIDRUG EFFLUX PUMP"/>
    <property type="match status" value="1"/>
</dbReference>
<keyword evidence="2" id="KW-0812">Transmembrane</keyword>
<keyword evidence="2" id="KW-0472">Membrane</keyword>
<reference evidence="3" key="1">
    <citation type="submission" date="2022-11" db="EMBL/GenBank/DDBJ databases">
        <title>Lacinutrix neustonica HL-RS19T sp. nov., isolated from the surface microlayer sample of brackish Lake Shihwa.</title>
        <authorList>
            <person name="Choi J.Y."/>
            <person name="Hwang C.Y."/>
        </authorList>
    </citation>
    <scope>NUCLEOTIDE SEQUENCE</scope>
    <source>
        <strain evidence="3">HL-RS19</strain>
    </source>
</reference>
<dbReference type="PANTHER" id="PTHR30386:SF28">
    <property type="entry name" value="EXPORTED PROTEIN"/>
    <property type="match status" value="1"/>
</dbReference>
<gene>
    <name evidence="3" type="ORF">N7U66_09355</name>
</gene>